<dbReference type="AlphaFoldDB" id="A0A3B1DA81"/>
<protein>
    <submittedName>
        <fullName evidence="1">Uncharacterized protein</fullName>
    </submittedName>
</protein>
<sequence length="32" mass="3695">HEVSAFRDEVDPVPDALDVARWFYVQDKVFSG</sequence>
<gene>
    <name evidence="1" type="ORF">MNBD_NITROSPIRAE02-929</name>
</gene>
<evidence type="ECO:0000313" key="1">
    <source>
        <dbReference type="EMBL" id="VAX33034.1"/>
    </source>
</evidence>
<feature type="non-terminal residue" evidence="1">
    <location>
        <position position="1"/>
    </location>
</feature>
<accession>A0A3B1DA81</accession>
<name>A0A3B1DA81_9ZZZZ</name>
<reference evidence="1" key="1">
    <citation type="submission" date="2018-06" db="EMBL/GenBank/DDBJ databases">
        <authorList>
            <person name="Zhirakovskaya E."/>
        </authorList>
    </citation>
    <scope>NUCLEOTIDE SEQUENCE</scope>
</reference>
<dbReference type="EMBL" id="UOGH01000281">
    <property type="protein sequence ID" value="VAX33034.1"/>
    <property type="molecule type" value="Genomic_DNA"/>
</dbReference>
<organism evidence="1">
    <name type="scientific">hydrothermal vent metagenome</name>
    <dbReference type="NCBI Taxonomy" id="652676"/>
    <lineage>
        <taxon>unclassified sequences</taxon>
        <taxon>metagenomes</taxon>
        <taxon>ecological metagenomes</taxon>
    </lineage>
</organism>
<proteinExistence type="predicted"/>